<name>A0A2T6C3Q2_9FLAO</name>
<keyword evidence="3 9" id="KW-0808">Transferase</keyword>
<feature type="transmembrane region" description="Helical" evidence="7">
    <location>
        <begin position="30"/>
        <end position="49"/>
    </location>
</feature>
<accession>A0A2T6C3Q2</accession>
<comment type="caution">
    <text evidence="9">The sequence shown here is derived from an EMBL/GenBank/DDBJ whole genome shotgun (WGS) entry which is preliminary data.</text>
</comment>
<dbReference type="GO" id="GO:0016787">
    <property type="term" value="F:hydrolase activity"/>
    <property type="evidence" value="ECO:0007669"/>
    <property type="project" value="UniProtKB-KW"/>
</dbReference>
<evidence type="ECO:0000256" key="1">
    <source>
        <dbReference type="ARBA" id="ARBA00004418"/>
    </source>
</evidence>
<dbReference type="Pfam" id="PF16822">
    <property type="entry name" value="ALGX"/>
    <property type="match status" value="1"/>
</dbReference>
<dbReference type="GO" id="GO:0042121">
    <property type="term" value="P:alginic acid biosynthetic process"/>
    <property type="evidence" value="ECO:0007669"/>
    <property type="project" value="UniProtKB-UniPathway"/>
</dbReference>
<evidence type="ECO:0000256" key="5">
    <source>
        <dbReference type="ARBA" id="ARBA00022764"/>
    </source>
</evidence>
<comment type="pathway">
    <text evidence="2">Glycan biosynthesis; alginate biosynthesis.</text>
</comment>
<evidence type="ECO:0000256" key="4">
    <source>
        <dbReference type="ARBA" id="ARBA00022729"/>
    </source>
</evidence>
<dbReference type="OrthoDB" id="175771at2"/>
<evidence type="ECO:0000313" key="9">
    <source>
        <dbReference type="EMBL" id="PTX62934.1"/>
    </source>
</evidence>
<keyword evidence="10" id="KW-1185">Reference proteome</keyword>
<reference evidence="9 10" key="1">
    <citation type="submission" date="2018-04" db="EMBL/GenBank/DDBJ databases">
        <title>Genomic Encyclopedia of Archaeal and Bacterial Type Strains, Phase II (KMG-II): from individual species to whole genera.</title>
        <authorList>
            <person name="Goeker M."/>
        </authorList>
    </citation>
    <scope>NUCLEOTIDE SEQUENCE [LARGE SCALE GENOMIC DNA]</scope>
    <source>
        <strain evidence="9 10">DSM 25731</strain>
    </source>
</reference>
<comment type="subcellular location">
    <subcellularLocation>
        <location evidence="1">Periplasm</location>
    </subcellularLocation>
</comment>
<gene>
    <name evidence="9" type="ORF">C8N46_102335</name>
</gene>
<keyword evidence="7" id="KW-1133">Transmembrane helix</keyword>
<dbReference type="InterPro" id="IPR031811">
    <property type="entry name" value="ALGX/ALGJ_SGNH-like"/>
</dbReference>
<dbReference type="EMBL" id="QBKT01000002">
    <property type="protein sequence ID" value="PTX62934.1"/>
    <property type="molecule type" value="Genomic_DNA"/>
</dbReference>
<dbReference type="Proteomes" id="UP000244090">
    <property type="component" value="Unassembled WGS sequence"/>
</dbReference>
<organism evidence="9 10">
    <name type="scientific">Kordia periserrulae</name>
    <dbReference type="NCBI Taxonomy" id="701523"/>
    <lineage>
        <taxon>Bacteria</taxon>
        <taxon>Pseudomonadati</taxon>
        <taxon>Bacteroidota</taxon>
        <taxon>Flavobacteriia</taxon>
        <taxon>Flavobacteriales</taxon>
        <taxon>Flavobacteriaceae</taxon>
        <taxon>Kordia</taxon>
    </lineage>
</organism>
<dbReference type="AlphaFoldDB" id="A0A2T6C3Q2"/>
<sequence length="539" mass="61171">MLNKEQKQTREAIAMEEIGKTTISKGNQQLLFVFFIVLLISGMLAQFFFAEKNETQLTLKTTKEKTKASSLFETLSQTNTAVRNHIEALETGIEENSVLRKTFIPVMQSVLFNVFQTGNENAWISDENFYYKHANQYLTQAGFLEPIQLKKRAVEGIQPNPIKAILDFKKQLAKRNIQLMIVPAPPKASFVLKKGEKAVNNQSYTTFINTLRQHDILVCDVFQLFEKKRLSKESYLKYDTHWTPKAMEMVAQEMARVLDSSSIPKGTTQYTTKNITVENYGDIADMLHIDKKDLQLQPQKVAITQVLDENFLFKPSSQSDILFLGDSYANIFSSEIMNWGSAAGLSEQLSNHMQKPVDRIQMNDAGAHATRVALSNELKRGKDRLAGKKIVIWEFAARELSFGDWKLINIELNENYISNFFVPKEQQSVTVTGIVSETSQVPIPSSVPYKDHLVSAHITALKNIETGEALGESVVYLASMKDNVWTDAARLRNGQKVTLTLYNWNDFSETYGAVNRSELQDDELSFEDPCWGILLDNRD</sequence>
<dbReference type="GO" id="GO:0016740">
    <property type="term" value="F:transferase activity"/>
    <property type="evidence" value="ECO:0007669"/>
    <property type="project" value="UniProtKB-KW"/>
</dbReference>
<dbReference type="GO" id="GO:0042597">
    <property type="term" value="C:periplasmic space"/>
    <property type="evidence" value="ECO:0007669"/>
    <property type="project" value="UniProtKB-SubCell"/>
</dbReference>
<evidence type="ECO:0000256" key="7">
    <source>
        <dbReference type="SAM" id="Phobius"/>
    </source>
</evidence>
<keyword evidence="6" id="KW-0016">Alginate biosynthesis</keyword>
<protein>
    <submittedName>
        <fullName evidence="9">Acetyltransferase AlgX (SGNH hydrolase-like protein)</fullName>
    </submittedName>
</protein>
<evidence type="ECO:0000256" key="3">
    <source>
        <dbReference type="ARBA" id="ARBA00022679"/>
    </source>
</evidence>
<dbReference type="RefSeq" id="WP_108113908.1">
    <property type="nucleotide sequence ID" value="NZ_QBKT01000002.1"/>
</dbReference>
<evidence type="ECO:0000256" key="2">
    <source>
        <dbReference type="ARBA" id="ARBA00005182"/>
    </source>
</evidence>
<feature type="domain" description="AlgX/AlgJ SGNH hydrolase-like" evidence="8">
    <location>
        <begin position="160"/>
        <end position="396"/>
    </location>
</feature>
<keyword evidence="7" id="KW-0812">Transmembrane</keyword>
<keyword evidence="4" id="KW-0732">Signal</keyword>
<evidence type="ECO:0000259" key="8">
    <source>
        <dbReference type="Pfam" id="PF16822"/>
    </source>
</evidence>
<evidence type="ECO:0000256" key="6">
    <source>
        <dbReference type="ARBA" id="ARBA00022841"/>
    </source>
</evidence>
<evidence type="ECO:0000313" key="10">
    <source>
        <dbReference type="Proteomes" id="UP000244090"/>
    </source>
</evidence>
<keyword evidence="5" id="KW-0574">Periplasm</keyword>
<dbReference type="UniPathway" id="UPA00286"/>
<proteinExistence type="predicted"/>
<keyword evidence="7" id="KW-0472">Membrane</keyword>
<keyword evidence="9" id="KW-0378">Hydrolase</keyword>